<evidence type="ECO:0000259" key="6">
    <source>
        <dbReference type="PROSITE" id="PS52004"/>
    </source>
</evidence>
<dbReference type="Gene3D" id="3.40.47.10">
    <property type="match status" value="1"/>
</dbReference>
<dbReference type="InterPro" id="IPR042104">
    <property type="entry name" value="PKS_dehydratase_sf"/>
</dbReference>
<accession>A0ABV5DWE6</accession>
<dbReference type="PROSITE" id="PS50075">
    <property type="entry name" value="CARRIER"/>
    <property type="match status" value="1"/>
</dbReference>
<evidence type="ECO:0000313" key="9">
    <source>
        <dbReference type="Proteomes" id="UP001585053"/>
    </source>
</evidence>
<dbReference type="Gene3D" id="1.10.1200.10">
    <property type="entry name" value="ACP-like"/>
    <property type="match status" value="1"/>
</dbReference>
<dbReference type="Gene3D" id="1.10.1240.100">
    <property type="match status" value="1"/>
</dbReference>
<dbReference type="InterPro" id="IPR014030">
    <property type="entry name" value="Ketoacyl_synth_N"/>
</dbReference>
<feature type="domain" description="Carrier" evidence="5">
    <location>
        <begin position="1429"/>
        <end position="1504"/>
    </location>
</feature>
<dbReference type="Pfam" id="PF00109">
    <property type="entry name" value="ketoacyl-synt"/>
    <property type="match status" value="1"/>
</dbReference>
<dbReference type="EMBL" id="JAYMRS010000004">
    <property type="protein sequence ID" value="MFB8768911.1"/>
    <property type="molecule type" value="Genomic_DNA"/>
</dbReference>
<dbReference type="CDD" id="cd00833">
    <property type="entry name" value="PKS"/>
    <property type="match status" value="1"/>
</dbReference>
<dbReference type="InterPro" id="IPR057326">
    <property type="entry name" value="KR_dom"/>
</dbReference>
<proteinExistence type="predicted"/>
<feature type="active site" description="Proton acceptor; for dehydratase activity" evidence="4">
    <location>
        <position position="702"/>
    </location>
</feature>
<dbReference type="InterPro" id="IPR020841">
    <property type="entry name" value="PKS_Beta-ketoAc_synthase_dom"/>
</dbReference>
<evidence type="ECO:0000256" key="3">
    <source>
        <dbReference type="ARBA" id="ARBA00022679"/>
    </source>
</evidence>
<dbReference type="SMART" id="SM00825">
    <property type="entry name" value="PKS_KS"/>
    <property type="match status" value="1"/>
</dbReference>
<dbReference type="SMART" id="SM00823">
    <property type="entry name" value="PKS_PP"/>
    <property type="match status" value="1"/>
</dbReference>
<dbReference type="InterPro" id="IPR020807">
    <property type="entry name" value="PKS_DH"/>
</dbReference>
<dbReference type="SMART" id="SM00822">
    <property type="entry name" value="PKS_KR"/>
    <property type="match status" value="1"/>
</dbReference>
<dbReference type="PROSITE" id="PS52004">
    <property type="entry name" value="KS3_2"/>
    <property type="match status" value="1"/>
</dbReference>
<dbReference type="InterPro" id="IPR036291">
    <property type="entry name" value="NAD(P)-bd_dom_sf"/>
</dbReference>
<dbReference type="PROSITE" id="PS00012">
    <property type="entry name" value="PHOSPHOPANTETHEINE"/>
    <property type="match status" value="1"/>
</dbReference>
<evidence type="ECO:0000259" key="7">
    <source>
        <dbReference type="PROSITE" id="PS52019"/>
    </source>
</evidence>
<dbReference type="Pfam" id="PF00550">
    <property type="entry name" value="PP-binding"/>
    <property type="match status" value="1"/>
</dbReference>
<dbReference type="InterPro" id="IPR009081">
    <property type="entry name" value="PP-bd_ACP"/>
</dbReference>
<dbReference type="InterPro" id="IPR006162">
    <property type="entry name" value="Ppantetheine_attach_site"/>
</dbReference>
<dbReference type="PROSITE" id="PS00606">
    <property type="entry name" value="KS3_1"/>
    <property type="match status" value="1"/>
</dbReference>
<dbReference type="InterPro" id="IPR049552">
    <property type="entry name" value="PKS_DH_N"/>
</dbReference>
<dbReference type="InterPro" id="IPR016039">
    <property type="entry name" value="Thiolase-like"/>
</dbReference>
<dbReference type="InterPro" id="IPR050091">
    <property type="entry name" value="PKS_NRPS_Biosynth_Enz"/>
</dbReference>
<name>A0ABV5DWE6_9ACTN</name>
<dbReference type="SUPFAM" id="SSF47336">
    <property type="entry name" value="ACP-like"/>
    <property type="match status" value="1"/>
</dbReference>
<evidence type="ECO:0000256" key="1">
    <source>
        <dbReference type="ARBA" id="ARBA00022450"/>
    </source>
</evidence>
<feature type="domain" description="PKS/mFAS DH" evidence="7">
    <location>
        <begin position="671"/>
        <end position="944"/>
    </location>
</feature>
<comment type="caution">
    <text evidence="8">The sequence shown here is derived from an EMBL/GenBank/DDBJ whole genome shotgun (WGS) entry which is preliminary data.</text>
</comment>
<feature type="region of interest" description="C-terminal hotdog fold" evidence="4">
    <location>
        <begin position="806"/>
        <end position="944"/>
    </location>
</feature>
<evidence type="ECO:0000256" key="2">
    <source>
        <dbReference type="ARBA" id="ARBA00022553"/>
    </source>
</evidence>
<dbReference type="InterPro" id="IPR036736">
    <property type="entry name" value="ACP-like_sf"/>
</dbReference>
<gene>
    <name evidence="8" type="ORF">VSQ78_14470</name>
</gene>
<dbReference type="PROSITE" id="PS52019">
    <property type="entry name" value="PKS_MFAS_DH"/>
    <property type="match status" value="1"/>
</dbReference>
<evidence type="ECO:0000313" key="8">
    <source>
        <dbReference type="EMBL" id="MFB8768911.1"/>
    </source>
</evidence>
<dbReference type="Pfam" id="PF22621">
    <property type="entry name" value="CurL-like_PKS_C"/>
    <property type="match status" value="1"/>
</dbReference>
<dbReference type="InterPro" id="IPR049900">
    <property type="entry name" value="PKS_mFAS_DH"/>
</dbReference>
<evidence type="ECO:0000259" key="5">
    <source>
        <dbReference type="PROSITE" id="PS50075"/>
    </source>
</evidence>
<dbReference type="SUPFAM" id="SSF53901">
    <property type="entry name" value="Thiolase-like"/>
    <property type="match status" value="1"/>
</dbReference>
<dbReference type="PANTHER" id="PTHR43775">
    <property type="entry name" value="FATTY ACID SYNTHASE"/>
    <property type="match status" value="1"/>
</dbReference>
<dbReference type="Proteomes" id="UP001585053">
    <property type="component" value="Unassembled WGS sequence"/>
</dbReference>
<dbReference type="Pfam" id="PF02801">
    <property type="entry name" value="Ketoacyl-synt_C"/>
    <property type="match status" value="1"/>
</dbReference>
<feature type="domain" description="Ketosynthase family 3 (KS3)" evidence="6">
    <location>
        <begin position="36"/>
        <end position="475"/>
    </location>
</feature>
<dbReference type="Gene3D" id="3.40.50.720">
    <property type="entry name" value="NAD(P)-binding Rossmann-like Domain"/>
    <property type="match status" value="1"/>
</dbReference>
<dbReference type="Pfam" id="PF14765">
    <property type="entry name" value="PS-DH"/>
    <property type="match status" value="1"/>
</dbReference>
<dbReference type="InterPro" id="IPR013968">
    <property type="entry name" value="PKS_KR"/>
</dbReference>
<dbReference type="PANTHER" id="PTHR43775:SF37">
    <property type="entry name" value="SI:DKEY-61P9.11"/>
    <property type="match status" value="1"/>
</dbReference>
<sequence>MDKVKAFILEQVAQRRIGKEEAKTLLQEVTTSSSPRPDIAVIGMAGRYSAAGNVDEFWDFLREGRNSVRDFPRSRKEDMYEVLRNPYYSEVILGSVVDGADLDRIYSKSGYLDRIDRFDARFFGIPPLEADYMDPYQRIGLETAYEALENAGYGGDGVRGTRTGVFLGRDQTNYSYYRMFSERDPMQLSGSWEGLVASRISYVLDLTGPCLMTDTACSAGAVSIHQAVQSLQAGECDMALAGGLNMSQVGEVKAAYMSGATMDSVESHDDTVRTFDARADGTVWGEGAGMVVLKPLARALSDRDHVLAVIKGSAINNDGMSSGITAPRAEQQERVILDAWSRAGVDPETITYVEAHGTGTALGDPIEIKGLSDAFRRHTSRRQFCGVGSLKTTMGHMVGASGVAAVTKVVKALETGVLPPTANFEVPNPYIDFPESPLYVHDRLSSWDTPAGTPRRAAVSSFGFVRTNCHLVLEQAPAYRPAEQSRRRYCLTVSARTGEALDELLERYSAMLAESAWSLADICYTSNVGRAHHEHRLLITAESKEQLAEAVDRVRARGLGTDEDQGVHYGAHTVVSDKKGVFSPGDVTRQSLERLSAEADAVVADRTSGEEKTLDRLASLYVRGARVDFAAYHRGDARRRVPLPTYPFARTRHWARPLRTRVRDFRSSEAHPLLGTEVGRTDTGAVFENTLSVEKHWVLADHRIDRRAVVPGTTYLEMARAAYAAVAGAGAVRFQDVVFLMPLSVDAGSEAAVRTRLDRSGDDYTFQVLSKDGEDWIPHVEGRVGGAPAEERPGTVDVPAVRNAAARTVDPVAFEADTGVFRFGPRWDSVRAEWRGEDRTLALLRPREGVDAETEVYGLHPAMLDNAVNVSSQSEGRTYLPYMYKDFVLYRSAPESYYSLVRTVRGAPGDETITFDIDLLDLDGAVFGRIVGYTVKKVDWTRFSVTGPRRFLRVGWTETEPPEEREDPDAVWGVVVGETAAGHELIGALTEAGVRVLPCHLGSGAPDEDDVRALCARLRSEGAQGLLFAADLTADEGLAHADRRGGGVDALFELYKQLLTHRVKLPLGLRVLGGNAWRVTDDDTATDPYAAATAALAMVIGQEHLPVGVLDAPPGTDTDLLVRACLGAPGPVPRAIRGTRLYTRRLERVTAVEDEVSENPYAGGAFLVTGGAGGLGLNIAEEMAARGAERIVLTGRSELGEATKRRLERLPAAEYVRCDVSRAEEVRGLGERLKADGVLLTGIVHAAGVAGDGFLGSKRREVYDAVLAPKVDGSVALLELASEHPDPFVVLFSSITAVTGGFGQGDYSAANAFMDSLAAGARAEGARVLSVDWPTWTGAGMAVDHDVDADDAPFTPVSIQGGLAWLAYFLRHPVDGAVPADFNLPVLEREWDTLPFTVSAEVATAARNAAKEPSETGEAGGDAVLAGVSDPTPTQLRIASIYGSVLGLTEIDAYAGFQELGGNSLMTANLLSKVEQAYPETVDVADLFSYSTVVDLAAYIDEQRGADAGGTADREGDRSLREALAEIGDTELISVFDDIEDSGERW</sequence>
<dbReference type="Pfam" id="PF08659">
    <property type="entry name" value="KR"/>
    <property type="match status" value="1"/>
</dbReference>
<dbReference type="InterPro" id="IPR020806">
    <property type="entry name" value="PKS_PP-bd"/>
</dbReference>
<organism evidence="8 9">
    <name type="scientific">Nocardiopsis alba</name>
    <dbReference type="NCBI Taxonomy" id="53437"/>
    <lineage>
        <taxon>Bacteria</taxon>
        <taxon>Bacillati</taxon>
        <taxon>Actinomycetota</taxon>
        <taxon>Actinomycetes</taxon>
        <taxon>Streptosporangiales</taxon>
        <taxon>Nocardiopsidaceae</taxon>
        <taxon>Nocardiopsis</taxon>
    </lineage>
</organism>
<evidence type="ECO:0000256" key="4">
    <source>
        <dbReference type="PROSITE-ProRule" id="PRU01363"/>
    </source>
</evidence>
<keyword evidence="2" id="KW-0597">Phosphoprotein</keyword>
<keyword evidence="9" id="KW-1185">Reference proteome</keyword>
<reference evidence="8 9" key="1">
    <citation type="submission" date="2024-01" db="EMBL/GenBank/DDBJ databases">
        <title>Genome mining of biosynthetic gene clusters to explore secondary metabolites of Streptomyces sp.</title>
        <authorList>
            <person name="Baig A."/>
            <person name="Ajitkumar Shintre N."/>
            <person name="Kumar H."/>
            <person name="Anbarasu A."/>
            <person name="Ramaiah S."/>
        </authorList>
    </citation>
    <scope>NUCLEOTIDE SEQUENCE [LARGE SCALE GENOMIC DNA]</scope>
    <source>
        <strain evidence="8 9">A01</strain>
    </source>
</reference>
<feature type="region of interest" description="N-terminal hotdog fold" evidence="4">
    <location>
        <begin position="671"/>
        <end position="791"/>
    </location>
</feature>
<dbReference type="Pfam" id="PF21089">
    <property type="entry name" value="PKS_DH_N"/>
    <property type="match status" value="1"/>
</dbReference>
<dbReference type="InterPro" id="IPR018201">
    <property type="entry name" value="Ketoacyl_synth_AS"/>
</dbReference>
<feature type="active site" description="Proton donor; for dehydratase activity" evidence="4">
    <location>
        <position position="865"/>
    </location>
</feature>
<dbReference type="RefSeq" id="WP_376737429.1">
    <property type="nucleotide sequence ID" value="NZ_JAYMRS010000004.1"/>
</dbReference>
<keyword evidence="1" id="KW-0596">Phosphopantetheine</keyword>
<dbReference type="InterPro" id="IPR014031">
    <property type="entry name" value="Ketoacyl_synth_C"/>
</dbReference>
<keyword evidence="3" id="KW-0808">Transferase</keyword>
<dbReference type="SUPFAM" id="SSF51735">
    <property type="entry name" value="NAD(P)-binding Rossmann-fold domains"/>
    <property type="match status" value="2"/>
</dbReference>
<dbReference type="SMART" id="SM00826">
    <property type="entry name" value="PKS_DH"/>
    <property type="match status" value="1"/>
</dbReference>
<dbReference type="InterPro" id="IPR049551">
    <property type="entry name" value="PKS_DH_C"/>
</dbReference>
<dbReference type="Gene3D" id="3.10.129.110">
    <property type="entry name" value="Polyketide synthase dehydratase"/>
    <property type="match status" value="1"/>
</dbReference>
<protein>
    <submittedName>
        <fullName evidence="8">SDR family NAD(P)-dependent oxidoreductase</fullName>
    </submittedName>
</protein>